<dbReference type="InterPro" id="IPR051121">
    <property type="entry name" value="FAH"/>
</dbReference>
<keyword evidence="2" id="KW-0479">Metal-binding</keyword>
<accession>A0ABX1F5G4</accession>
<dbReference type="InterPro" id="IPR011234">
    <property type="entry name" value="Fumarylacetoacetase-like_C"/>
</dbReference>
<dbReference type="Proteomes" id="UP000765160">
    <property type="component" value="Unassembled WGS sequence"/>
</dbReference>
<sequence length="290" mass="30484">MRLLSFQDAGRVAAGVRIGDQVVPVAALSGFPDDTLALLQAGGDTLARLGAAAQAAPASTHRPLAGLTLAMPIARPGKVVCIGLNYALHAKEGGNPIPDYPAVFLRVQTSLTGPDQPMLRPKGASEKLDYEAELAIIIGRQARNVAEAQALDHVAGYSLFNDGSVRDYQRKSTQWTMGKNFDRTGAFGPEIVTADELPPGAAPLRITARVDGQTVQDSTTGDMIFPVARCIAILSEVMTLEPGDVIATGTPSGVGYARKPPLFLAPGMRMEVEVEGIGVLRNSIADDPAF</sequence>
<gene>
    <name evidence="4" type="ORF">HB662_22110</name>
</gene>
<name>A0ABX1F5G4_9PROT</name>
<dbReference type="Pfam" id="PF01557">
    <property type="entry name" value="FAA_hydrolase"/>
    <property type="match status" value="1"/>
</dbReference>
<comment type="caution">
    <text evidence="4">The sequence shown here is derived from an EMBL/GenBank/DDBJ whole genome shotgun (WGS) entry which is preliminary data.</text>
</comment>
<evidence type="ECO:0000256" key="1">
    <source>
        <dbReference type="ARBA" id="ARBA00010211"/>
    </source>
</evidence>
<keyword evidence="4" id="KW-0378">Hydrolase</keyword>
<dbReference type="GO" id="GO:0016787">
    <property type="term" value="F:hydrolase activity"/>
    <property type="evidence" value="ECO:0007669"/>
    <property type="project" value="UniProtKB-KW"/>
</dbReference>
<dbReference type="InterPro" id="IPR036663">
    <property type="entry name" value="Fumarylacetoacetase_C_sf"/>
</dbReference>
<proteinExistence type="inferred from homology"/>
<dbReference type="Gene3D" id="3.90.850.10">
    <property type="entry name" value="Fumarylacetoacetase-like, C-terminal domain"/>
    <property type="match status" value="1"/>
</dbReference>
<evidence type="ECO:0000259" key="3">
    <source>
        <dbReference type="Pfam" id="PF01557"/>
    </source>
</evidence>
<organism evidence="4 5">
    <name type="scientific">Falsiroseomonas frigidaquae</name>
    <dbReference type="NCBI Taxonomy" id="487318"/>
    <lineage>
        <taxon>Bacteria</taxon>
        <taxon>Pseudomonadati</taxon>
        <taxon>Pseudomonadota</taxon>
        <taxon>Alphaproteobacteria</taxon>
        <taxon>Acetobacterales</taxon>
        <taxon>Roseomonadaceae</taxon>
        <taxon>Falsiroseomonas</taxon>
    </lineage>
</organism>
<dbReference type="EMBL" id="JAAVTX010000006">
    <property type="protein sequence ID" value="NKE47489.1"/>
    <property type="molecule type" value="Genomic_DNA"/>
</dbReference>
<comment type="similarity">
    <text evidence="1">Belongs to the FAH family.</text>
</comment>
<dbReference type="SUPFAM" id="SSF56529">
    <property type="entry name" value="FAH"/>
    <property type="match status" value="1"/>
</dbReference>
<dbReference type="RefSeq" id="WP_168052847.1">
    <property type="nucleotide sequence ID" value="NZ_JAATJR010000006.1"/>
</dbReference>
<feature type="domain" description="Fumarylacetoacetase-like C-terminal" evidence="3">
    <location>
        <begin position="78"/>
        <end position="284"/>
    </location>
</feature>
<dbReference type="PANTHER" id="PTHR42796:SF4">
    <property type="entry name" value="FUMARYLACETOACETATE HYDROLASE DOMAIN-CONTAINING PROTEIN 2A"/>
    <property type="match status" value="1"/>
</dbReference>
<evidence type="ECO:0000313" key="4">
    <source>
        <dbReference type="EMBL" id="NKE47489.1"/>
    </source>
</evidence>
<evidence type="ECO:0000313" key="5">
    <source>
        <dbReference type="Proteomes" id="UP000765160"/>
    </source>
</evidence>
<protein>
    <submittedName>
        <fullName evidence="4">Fumarylacetoacetate hydrolase family protein</fullName>
    </submittedName>
</protein>
<reference evidence="4 5" key="1">
    <citation type="submission" date="2020-03" db="EMBL/GenBank/DDBJ databases">
        <title>Roseomonas selenitidurans sp. nov. isolated from soil.</title>
        <authorList>
            <person name="Liu H."/>
        </authorList>
    </citation>
    <scope>NUCLEOTIDE SEQUENCE [LARGE SCALE GENOMIC DNA]</scope>
    <source>
        <strain evidence="4 5">JCM 15073</strain>
    </source>
</reference>
<keyword evidence="5" id="KW-1185">Reference proteome</keyword>
<dbReference type="PANTHER" id="PTHR42796">
    <property type="entry name" value="FUMARYLACETOACETATE HYDROLASE DOMAIN-CONTAINING PROTEIN 2A-RELATED"/>
    <property type="match status" value="1"/>
</dbReference>
<evidence type="ECO:0000256" key="2">
    <source>
        <dbReference type="ARBA" id="ARBA00022723"/>
    </source>
</evidence>